<dbReference type="Pfam" id="PF00057">
    <property type="entry name" value="Ldl_recept_a"/>
    <property type="match status" value="1"/>
</dbReference>
<feature type="compositionally biased region" description="Low complexity" evidence="9">
    <location>
        <begin position="439"/>
        <end position="468"/>
    </location>
</feature>
<dbReference type="InterPro" id="IPR036055">
    <property type="entry name" value="LDL_receptor-like_sf"/>
</dbReference>
<feature type="compositionally biased region" description="Polar residues" evidence="9">
    <location>
        <begin position="228"/>
        <end position="237"/>
    </location>
</feature>
<feature type="compositionally biased region" description="Low complexity" evidence="9">
    <location>
        <begin position="238"/>
        <end position="249"/>
    </location>
</feature>
<dbReference type="EMBL" id="CAXLJM020000046">
    <property type="protein sequence ID" value="CAL8111260.1"/>
    <property type="molecule type" value="Genomic_DNA"/>
</dbReference>
<dbReference type="SMART" id="SM00192">
    <property type="entry name" value="LDLa"/>
    <property type="match status" value="1"/>
</dbReference>
<evidence type="ECO:0000313" key="14">
    <source>
        <dbReference type="Proteomes" id="UP001642540"/>
    </source>
</evidence>
<feature type="region of interest" description="Disordered" evidence="9">
    <location>
        <begin position="160"/>
        <end position="204"/>
    </location>
</feature>
<organism evidence="13 14">
    <name type="scientific">Orchesella dallaii</name>
    <dbReference type="NCBI Taxonomy" id="48710"/>
    <lineage>
        <taxon>Eukaryota</taxon>
        <taxon>Metazoa</taxon>
        <taxon>Ecdysozoa</taxon>
        <taxon>Arthropoda</taxon>
        <taxon>Hexapoda</taxon>
        <taxon>Collembola</taxon>
        <taxon>Entomobryomorpha</taxon>
        <taxon>Entomobryoidea</taxon>
        <taxon>Orchesellidae</taxon>
        <taxon>Orchesellinae</taxon>
        <taxon>Orchesella</taxon>
    </lineage>
</organism>
<feature type="compositionally biased region" description="Low complexity" evidence="9">
    <location>
        <begin position="476"/>
        <end position="496"/>
    </location>
</feature>
<feature type="transmembrane region" description="Helical" evidence="10">
    <location>
        <begin position="622"/>
        <end position="644"/>
    </location>
</feature>
<feature type="chain" id="PRO_5046297568" description="MANSC domain-containing protein" evidence="11">
    <location>
        <begin position="22"/>
        <end position="670"/>
    </location>
</feature>
<dbReference type="PANTHER" id="PTHR46876">
    <property type="entry name" value="LOW-DENSITY LIPOPROTEIN RECEPTOR-RELATED PROTEIN 11"/>
    <property type="match status" value="1"/>
</dbReference>
<keyword evidence="2 10" id="KW-0812">Transmembrane</keyword>
<keyword evidence="7" id="KW-0325">Glycoprotein</keyword>
<evidence type="ECO:0000256" key="8">
    <source>
        <dbReference type="PROSITE-ProRule" id="PRU00124"/>
    </source>
</evidence>
<gene>
    <name evidence="13" type="ORF">ODALV1_LOCUS14875</name>
</gene>
<evidence type="ECO:0000256" key="9">
    <source>
        <dbReference type="SAM" id="MobiDB-lite"/>
    </source>
</evidence>
<evidence type="ECO:0000256" key="1">
    <source>
        <dbReference type="ARBA" id="ARBA00004479"/>
    </source>
</evidence>
<dbReference type="Gene3D" id="4.10.400.10">
    <property type="entry name" value="Low-density Lipoprotein Receptor"/>
    <property type="match status" value="1"/>
</dbReference>
<keyword evidence="6" id="KW-1015">Disulfide bond</keyword>
<evidence type="ECO:0000256" key="10">
    <source>
        <dbReference type="SAM" id="Phobius"/>
    </source>
</evidence>
<dbReference type="PROSITE" id="PS50986">
    <property type="entry name" value="MANSC"/>
    <property type="match status" value="1"/>
</dbReference>
<evidence type="ECO:0000259" key="12">
    <source>
        <dbReference type="PROSITE" id="PS50986"/>
    </source>
</evidence>
<evidence type="ECO:0000256" key="4">
    <source>
        <dbReference type="ARBA" id="ARBA00022989"/>
    </source>
</evidence>
<sequence length="670" mass="71851">MNADLLFSVFLSLLLLSHSYAHSDSQSNGNGPSFGSVMRYFGESEAGYGLPSSGLFDDLENSPQQQVSMCLPNFEVSVGSIIRTKDSQTIGAHYLNETDLGAKSRDECLRLCCKVPKCNVAVFEEKNSGSCYLFDCGSLEDFRCKFTSQNHYVSAILRRKDSSSPQHSNNNSPEHSSSNTGGSIMGAHINGHSHNQHEDELSQLRDTDKTPAAAMAVVVAPALDGNKSKQTGEITHASSSTTSSSTPSPAGLSNINSGSPRCSRWQFECKSSGECIAIYNVCDQIPNCPDGSDEGPELHCPASNAYSTGVGDSSASSKKQKELAPSSMLMSPQEQHKSSPQQMHHPQPPVPINGGEKIGLNANGPGELSNGIKSQNEQSSKIFSHTDGGIMDEAFGNHQQQPLHNFGPFWKQSPNYDYTNAELQPGNNFGPLPAPPQYPNGGVQYGNGQNYGNAGYQYRGYTNMQGSPQQPPPQGLPMGSQGQPQYPSVNNNNNYNLPTNSHQQQQIYYNNPSQGISNNAMAPVSAQAGGQPSNIQNGGTSQVSNVMIPSNPQGVPQPTTSKPNTNQQGAQPNSNNNSNTSNGKTSLSKLESEFIKSLKVQSLQGGSSDVQSEELSPHAAGAGAFFIFILGLGMSIIMVIIVGCRLRRVGRRQRGKNRLDPDYLVDGMYL</sequence>
<name>A0ABP1QSX0_9HEXA</name>
<feature type="compositionally biased region" description="Polar residues" evidence="9">
    <location>
        <begin position="412"/>
        <end position="427"/>
    </location>
</feature>
<feature type="compositionally biased region" description="Low complexity" evidence="9">
    <location>
        <begin position="573"/>
        <end position="586"/>
    </location>
</feature>
<evidence type="ECO:0000313" key="13">
    <source>
        <dbReference type="EMBL" id="CAL8111260.1"/>
    </source>
</evidence>
<evidence type="ECO:0000256" key="5">
    <source>
        <dbReference type="ARBA" id="ARBA00023136"/>
    </source>
</evidence>
<evidence type="ECO:0000256" key="6">
    <source>
        <dbReference type="ARBA" id="ARBA00023157"/>
    </source>
</evidence>
<feature type="compositionally biased region" description="Polar residues" evidence="9">
    <location>
        <begin position="528"/>
        <end position="572"/>
    </location>
</feature>
<dbReference type="InterPro" id="IPR023415">
    <property type="entry name" value="LDLR_class-A_CS"/>
</dbReference>
<feature type="compositionally biased region" description="Basic and acidic residues" evidence="9">
    <location>
        <begin position="195"/>
        <end position="204"/>
    </location>
</feature>
<comment type="caution">
    <text evidence="13">The sequence shown here is derived from an EMBL/GenBank/DDBJ whole genome shotgun (WGS) entry which is preliminary data.</text>
</comment>
<dbReference type="Pfam" id="PF07502">
    <property type="entry name" value="MANEC"/>
    <property type="match status" value="1"/>
</dbReference>
<feature type="region of interest" description="Disordered" evidence="9">
    <location>
        <begin position="222"/>
        <end position="263"/>
    </location>
</feature>
<comment type="caution">
    <text evidence="8">Lacks conserved residue(s) required for the propagation of feature annotation.</text>
</comment>
<proteinExistence type="predicted"/>
<feature type="domain" description="MANSC" evidence="12">
    <location>
        <begin position="76"/>
        <end position="155"/>
    </location>
</feature>
<dbReference type="PROSITE" id="PS50068">
    <property type="entry name" value="LDLRA_2"/>
    <property type="match status" value="1"/>
</dbReference>
<dbReference type="SUPFAM" id="SSF57424">
    <property type="entry name" value="LDL receptor-like module"/>
    <property type="match status" value="1"/>
</dbReference>
<feature type="compositionally biased region" description="Polar residues" evidence="9">
    <location>
        <begin position="251"/>
        <end position="260"/>
    </location>
</feature>
<accession>A0ABP1QSX0</accession>
<protein>
    <recommendedName>
        <fullName evidence="12">MANSC domain-containing protein</fullName>
    </recommendedName>
</protein>
<feature type="region of interest" description="Disordered" evidence="9">
    <location>
        <begin position="299"/>
        <end position="375"/>
    </location>
</feature>
<dbReference type="InterPro" id="IPR013980">
    <property type="entry name" value="MANSC_dom"/>
</dbReference>
<keyword evidence="14" id="KW-1185">Reference proteome</keyword>
<evidence type="ECO:0000256" key="7">
    <source>
        <dbReference type="ARBA" id="ARBA00023180"/>
    </source>
</evidence>
<feature type="compositionally biased region" description="Polar residues" evidence="9">
    <location>
        <begin position="497"/>
        <end position="520"/>
    </location>
</feature>
<evidence type="ECO:0000256" key="2">
    <source>
        <dbReference type="ARBA" id="ARBA00022692"/>
    </source>
</evidence>
<reference evidence="13 14" key="1">
    <citation type="submission" date="2024-08" db="EMBL/GenBank/DDBJ databases">
        <authorList>
            <person name="Cucini C."/>
            <person name="Frati F."/>
        </authorList>
    </citation>
    <scope>NUCLEOTIDE SEQUENCE [LARGE SCALE GENOMIC DNA]</scope>
</reference>
<comment type="subcellular location">
    <subcellularLocation>
        <location evidence="1">Membrane</location>
        <topology evidence="1">Single-pass type I membrane protein</topology>
    </subcellularLocation>
</comment>
<dbReference type="CDD" id="cd00112">
    <property type="entry name" value="LDLa"/>
    <property type="match status" value="1"/>
</dbReference>
<feature type="signal peptide" evidence="11">
    <location>
        <begin position="1"/>
        <end position="21"/>
    </location>
</feature>
<dbReference type="InterPro" id="IPR011106">
    <property type="entry name" value="MANSC_N"/>
</dbReference>
<feature type="compositionally biased region" description="Low complexity" evidence="9">
    <location>
        <begin position="163"/>
        <end position="179"/>
    </location>
</feature>
<keyword evidence="3 11" id="KW-0732">Signal</keyword>
<feature type="compositionally biased region" description="Polar residues" evidence="9">
    <location>
        <begin position="304"/>
        <end position="317"/>
    </location>
</feature>
<dbReference type="PANTHER" id="PTHR46876:SF1">
    <property type="entry name" value="LOW-DENSITY LIPOPROTEIN RECEPTOR-RELATED PROTEIN 11"/>
    <property type="match status" value="1"/>
</dbReference>
<dbReference type="Proteomes" id="UP001642540">
    <property type="component" value="Unassembled WGS sequence"/>
</dbReference>
<keyword evidence="5 10" id="KW-0472">Membrane</keyword>
<evidence type="ECO:0000256" key="11">
    <source>
        <dbReference type="SAM" id="SignalP"/>
    </source>
</evidence>
<feature type="region of interest" description="Disordered" evidence="9">
    <location>
        <begin position="387"/>
        <end position="586"/>
    </location>
</feature>
<evidence type="ECO:0000256" key="3">
    <source>
        <dbReference type="ARBA" id="ARBA00022729"/>
    </source>
</evidence>
<dbReference type="PROSITE" id="PS01209">
    <property type="entry name" value="LDLRA_1"/>
    <property type="match status" value="1"/>
</dbReference>
<dbReference type="InterPro" id="IPR002172">
    <property type="entry name" value="LDrepeatLR_classA_rpt"/>
</dbReference>
<keyword evidence="4 10" id="KW-1133">Transmembrane helix</keyword>
<dbReference type="SMART" id="SM00765">
    <property type="entry name" value="MANEC"/>
    <property type="match status" value="1"/>
</dbReference>